<reference evidence="1" key="1">
    <citation type="submission" date="2022-10" db="EMBL/GenBank/DDBJ databases">
        <title>Culturing micro-colonial fungi from biological soil crusts in the Mojave desert and describing Neophaeococcomyces mojavensis, and introducing the new genera and species Taxawa tesnikishii.</title>
        <authorList>
            <person name="Kurbessoian T."/>
            <person name="Stajich J.E."/>
        </authorList>
    </citation>
    <scope>NUCLEOTIDE SEQUENCE</scope>
    <source>
        <strain evidence="1">JES_112</strain>
    </source>
</reference>
<feature type="non-terminal residue" evidence="1">
    <location>
        <position position="692"/>
    </location>
</feature>
<gene>
    <name evidence="1" type="ORF">H2198_006241</name>
</gene>
<comment type="caution">
    <text evidence="1">The sequence shown here is derived from an EMBL/GenBank/DDBJ whole genome shotgun (WGS) entry which is preliminary data.</text>
</comment>
<evidence type="ECO:0000313" key="2">
    <source>
        <dbReference type="Proteomes" id="UP001172386"/>
    </source>
</evidence>
<name>A0ACC3A3P8_9EURO</name>
<organism evidence="1 2">
    <name type="scientific">Neophaeococcomyces mojaviensis</name>
    <dbReference type="NCBI Taxonomy" id="3383035"/>
    <lineage>
        <taxon>Eukaryota</taxon>
        <taxon>Fungi</taxon>
        <taxon>Dikarya</taxon>
        <taxon>Ascomycota</taxon>
        <taxon>Pezizomycotina</taxon>
        <taxon>Eurotiomycetes</taxon>
        <taxon>Chaetothyriomycetidae</taxon>
        <taxon>Chaetothyriales</taxon>
        <taxon>Chaetothyriales incertae sedis</taxon>
        <taxon>Neophaeococcomyces</taxon>
    </lineage>
</organism>
<dbReference type="EMBL" id="JAPDRQ010000113">
    <property type="protein sequence ID" value="KAJ9654723.1"/>
    <property type="molecule type" value="Genomic_DNA"/>
</dbReference>
<keyword evidence="2" id="KW-1185">Reference proteome</keyword>
<dbReference type="Proteomes" id="UP001172386">
    <property type="component" value="Unassembled WGS sequence"/>
</dbReference>
<protein>
    <submittedName>
        <fullName evidence="1">Uncharacterized protein</fullName>
    </submittedName>
</protein>
<sequence length="692" mass="78286">MALVVSSPQNSSAADPTVSLKAALASFENILTAEQKRQYNANPTKPDTASVIAFIAQVDANNQGRARRCVASRLCTFLDATQQFTGVVETFVSSHPTIAALVWGGVKTAILTASNIASYFDKVTGLIMAISKFCPTYQQFGQLYPGCVGLQNALCEYYAIVVRLCVKIIEIERRTAISQIVSSVFSPFESEFKAFIDELQQAAEAVKLQVTLASKQAAHETAKLVKLESKENETHRRMAVRFRSDVRKEHDEARQWRLRKVEREAARMKSSIRENLSTINHIKPWKQALQQRAPDTAEWFQQEPAFHDWRNDKETAILWCQGTMGVGKTILMSNVVAHLHASRKQSDIISYYFCRSDHEASLQARDILGSLAYQLLNAEIGHAKDGVLTDMYNQTKDIDTKDIIDFILAHLKEDKTHYIIIDGIDECESGEVRMLAQSMTRLCQKWVKNLKIIYASRPELEGPLFKLVKPKYKIALTKAKNEADMKRYIDTTLDQCLEDEWLTLSDPQLILKITEALQEGSDGMFLWTRLFIDEVCAQENDNDILKALKNPPGGISELLGKKLVRIRSRNAAEEAMKMLRYCGVAKRPLTTDEFQELLSIYVGQQSLDRGKFPHNMEKIVAACCGLVYTDEEESTVHYVHHSVRNYLFTGAAPLSDGFIEPELDMHLGYLCLTYLDFNDFKRQLMKMKNSST</sequence>
<evidence type="ECO:0000313" key="1">
    <source>
        <dbReference type="EMBL" id="KAJ9654723.1"/>
    </source>
</evidence>
<proteinExistence type="predicted"/>
<accession>A0ACC3A3P8</accession>